<proteinExistence type="predicted"/>
<protein>
    <submittedName>
        <fullName evidence="1">Uncharacterized protein</fullName>
    </submittedName>
</protein>
<dbReference type="OrthoDB" id="5145414at2"/>
<keyword evidence="2" id="KW-1185">Reference proteome</keyword>
<dbReference type="KEGG" id="salf:SMD44_p10279"/>
<name>A0A291W432_9ACTN</name>
<sequence>MKAMAAIGCAFGPVLHGVNLYRTGPDSYVVANPTLDEYGDPVVPGATHVASICTDLWAYSIADFEHWKSRGGDPSKLGWSDTVVDVTSGVYQFTNHQGERGFEADSAETVIFAHVERIA</sequence>
<accession>A0A291W432</accession>
<gene>
    <name evidence="1" type="ORF">SMD44_p10279</name>
</gene>
<dbReference type="AlphaFoldDB" id="A0A291W432"/>
<dbReference type="Proteomes" id="UP000195880">
    <property type="component" value="Plasmid pMDJK44.1"/>
</dbReference>
<organism evidence="1 2">
    <name type="scientific">Streptomyces alboflavus</name>
    <dbReference type="NCBI Taxonomy" id="67267"/>
    <lineage>
        <taxon>Bacteria</taxon>
        <taxon>Bacillati</taxon>
        <taxon>Actinomycetota</taxon>
        <taxon>Actinomycetes</taxon>
        <taxon>Kitasatosporales</taxon>
        <taxon>Streptomycetaceae</taxon>
        <taxon>Streptomyces</taxon>
    </lineage>
</organism>
<keyword evidence="1" id="KW-0614">Plasmid</keyword>
<dbReference type="RefSeq" id="WP_100112584.1">
    <property type="nucleotide sequence ID" value="NZ_CP023976.1"/>
</dbReference>
<evidence type="ECO:0000313" key="2">
    <source>
        <dbReference type="Proteomes" id="UP000195880"/>
    </source>
</evidence>
<evidence type="ECO:0000313" key="1">
    <source>
        <dbReference type="EMBL" id="ATM24778.1"/>
    </source>
</evidence>
<geneLocation type="plasmid" evidence="2">
    <name>pmdjk44.1</name>
</geneLocation>
<dbReference type="EMBL" id="CP023976">
    <property type="protein sequence ID" value="ATM24778.1"/>
    <property type="molecule type" value="Genomic_DNA"/>
</dbReference>
<reference evidence="1 2" key="1">
    <citation type="submission" date="2017-10" db="EMBL/GenBank/DDBJ databases">
        <title>Streptomyces alboflavus Genome sequencing and assembly.</title>
        <authorList>
            <person name="Wang Y."/>
            <person name="Du B."/>
            <person name="Ding Y."/>
            <person name="Liu H."/>
            <person name="Hou Q."/>
            <person name="Liu K."/>
            <person name="Wang C."/>
            <person name="Yao L."/>
        </authorList>
    </citation>
    <scope>NUCLEOTIDE SEQUENCE [LARGE SCALE GENOMIC DNA]</scope>
    <source>
        <strain evidence="1 2">MDJK44</strain>
        <plasmid evidence="2">Plasmid pmdjk44.1</plasmid>
    </source>
</reference>